<keyword evidence="1" id="KW-0812">Transmembrane</keyword>
<feature type="transmembrane region" description="Helical" evidence="1">
    <location>
        <begin position="189"/>
        <end position="211"/>
    </location>
</feature>
<feature type="transmembrane region" description="Helical" evidence="1">
    <location>
        <begin position="117"/>
        <end position="135"/>
    </location>
</feature>
<dbReference type="PANTHER" id="PTHR31881">
    <property type="match status" value="1"/>
</dbReference>
<feature type="transmembrane region" description="Helical" evidence="1">
    <location>
        <begin position="73"/>
        <end position="96"/>
    </location>
</feature>
<organism evidence="2 3">
    <name type="scientific">Stappia indica</name>
    <dbReference type="NCBI Taxonomy" id="538381"/>
    <lineage>
        <taxon>Bacteria</taxon>
        <taxon>Pseudomonadati</taxon>
        <taxon>Pseudomonadota</taxon>
        <taxon>Alphaproteobacteria</taxon>
        <taxon>Hyphomicrobiales</taxon>
        <taxon>Stappiaceae</taxon>
        <taxon>Stappia</taxon>
    </lineage>
</organism>
<dbReference type="Proteomes" id="UP000219331">
    <property type="component" value="Unassembled WGS sequence"/>
</dbReference>
<keyword evidence="1" id="KW-1133">Transmembrane helix</keyword>
<evidence type="ECO:0000256" key="1">
    <source>
        <dbReference type="SAM" id="Phobius"/>
    </source>
</evidence>
<keyword evidence="3" id="KW-1185">Reference proteome</keyword>
<dbReference type="EMBL" id="OBML01000012">
    <property type="protein sequence ID" value="SOC22970.1"/>
    <property type="molecule type" value="Genomic_DNA"/>
</dbReference>
<protein>
    <submittedName>
        <fullName evidence="2">Uncharacterized membrane protein</fullName>
    </submittedName>
</protein>
<proteinExistence type="predicted"/>
<dbReference type="Pfam" id="PF04654">
    <property type="entry name" value="DUF599"/>
    <property type="match status" value="1"/>
</dbReference>
<sequence length="252" mass="27765">MIDLAGTDLTALAWFIAAWLGFNVLVELSPLKARTLSHHMNLHRRGWMEMMSRRPVRIMDVGIAAGLQQGTGFFASTSLLAIGGCFALLTSTDSILKMMSDLGLKGGGNPALWELKVIGLTLIYAYAFFKFGWAYRLFNYATILMGAMPEENAPEEHRRIFAEKSAGIMVLAGTHFNRGQRAFFFSVGYLGWFVDPRVFIATTFFVVCVLARRQFASRARALAAALHQLPSAPIEPAGGMKTETGSSNPFTR</sequence>
<dbReference type="AlphaFoldDB" id="A0A285TKB5"/>
<evidence type="ECO:0000313" key="3">
    <source>
        <dbReference type="Proteomes" id="UP000219331"/>
    </source>
</evidence>
<dbReference type="OrthoDB" id="9806874at2"/>
<dbReference type="RefSeq" id="WP_097176210.1">
    <property type="nucleotide sequence ID" value="NZ_OBML01000012.1"/>
</dbReference>
<reference evidence="2 3" key="1">
    <citation type="submission" date="2017-08" db="EMBL/GenBank/DDBJ databases">
        <authorList>
            <person name="de Groot N.N."/>
        </authorList>
    </citation>
    <scope>NUCLEOTIDE SEQUENCE [LARGE SCALE GENOMIC DNA]</scope>
    <source>
        <strain evidence="2 3">USBA 352</strain>
    </source>
</reference>
<evidence type="ECO:0000313" key="2">
    <source>
        <dbReference type="EMBL" id="SOC22970.1"/>
    </source>
</evidence>
<dbReference type="STRING" id="538381.GCA_001696535_00722"/>
<dbReference type="PANTHER" id="PTHR31881:SF6">
    <property type="entry name" value="OS09G0494600 PROTEIN"/>
    <property type="match status" value="1"/>
</dbReference>
<name>A0A285TKB5_9HYPH</name>
<gene>
    <name evidence="2" type="ORF">SAMN05421512_112207</name>
</gene>
<dbReference type="InterPro" id="IPR006747">
    <property type="entry name" value="DUF599"/>
</dbReference>
<keyword evidence="1" id="KW-0472">Membrane</keyword>
<accession>A0A285TKB5</accession>
<feature type="transmembrane region" description="Helical" evidence="1">
    <location>
        <begin position="12"/>
        <end position="31"/>
    </location>
</feature>